<dbReference type="GO" id="GO:0006629">
    <property type="term" value="P:lipid metabolic process"/>
    <property type="evidence" value="ECO:0007669"/>
    <property type="project" value="InterPro"/>
</dbReference>
<accession>A0A5D3KGE3</accession>
<dbReference type="PANTHER" id="PTHR45856">
    <property type="entry name" value="ALPHA/BETA-HYDROLASES SUPERFAMILY PROTEIN"/>
    <property type="match status" value="1"/>
</dbReference>
<protein>
    <submittedName>
        <fullName evidence="2">Lipase family protein</fullName>
    </submittedName>
</protein>
<dbReference type="InterPro" id="IPR029058">
    <property type="entry name" value="AB_hydrolase_fold"/>
</dbReference>
<dbReference type="PANTHER" id="PTHR45856:SF11">
    <property type="entry name" value="FUNGAL LIPASE-LIKE DOMAIN-CONTAINING PROTEIN"/>
    <property type="match status" value="1"/>
</dbReference>
<dbReference type="Proteomes" id="UP000324758">
    <property type="component" value="Unassembled WGS sequence"/>
</dbReference>
<keyword evidence="3" id="KW-1185">Reference proteome</keyword>
<comment type="caution">
    <text evidence="2">The sequence shown here is derived from an EMBL/GenBank/DDBJ whole genome shotgun (WGS) entry which is preliminary data.</text>
</comment>
<evidence type="ECO:0000259" key="1">
    <source>
        <dbReference type="Pfam" id="PF01764"/>
    </source>
</evidence>
<evidence type="ECO:0000313" key="2">
    <source>
        <dbReference type="EMBL" id="TYL95634.1"/>
    </source>
</evidence>
<dbReference type="InterPro" id="IPR051218">
    <property type="entry name" value="Sec_MonoDiacylglyc_Lipase"/>
</dbReference>
<dbReference type="Pfam" id="PF01764">
    <property type="entry name" value="Lipase_3"/>
    <property type="match status" value="1"/>
</dbReference>
<dbReference type="AlphaFoldDB" id="A0A5D3KGE3"/>
<sequence>MSFLVELPPAQYNPNAFANFNSASGDFDIDVARAMMWMSQLAYETHVPKTITAVSGLWTLSNVKPLIQPAKSTLPVSDTRGVIAQRNGATIIAFAGTDPLILKNWVSDFYLGRPKGDVHQGFEDAAAAVWDDVRTALIAASAAGSPIFITGHSLGAALAVVTADRARSEPGIARPQVYLYGCPRVCGVDAAATYNAALGPTTYRLVHGNDIVPTVPPPQLGFHHVGRYLACGPGAKFVAGQLALNSNSDEPLPTTGGFAGIAQQLANLVVGFSPSQRMDVIGRLSELLLPGISDHLPDRYYDALT</sequence>
<dbReference type="OrthoDB" id="5522031at2"/>
<dbReference type="SUPFAM" id="SSF53474">
    <property type="entry name" value="alpha/beta-Hydrolases"/>
    <property type="match status" value="1"/>
</dbReference>
<feature type="domain" description="Fungal lipase-type" evidence="1">
    <location>
        <begin position="112"/>
        <end position="218"/>
    </location>
</feature>
<dbReference type="RefSeq" id="WP_148772919.1">
    <property type="nucleotide sequence ID" value="NZ_VSSS01000024.1"/>
</dbReference>
<organism evidence="2 3">
    <name type="scientific">Bradyrhizobium rifense</name>
    <dbReference type="NCBI Taxonomy" id="515499"/>
    <lineage>
        <taxon>Bacteria</taxon>
        <taxon>Pseudomonadati</taxon>
        <taxon>Pseudomonadota</taxon>
        <taxon>Alphaproteobacteria</taxon>
        <taxon>Hyphomicrobiales</taxon>
        <taxon>Nitrobacteraceae</taxon>
        <taxon>Bradyrhizobium</taxon>
    </lineage>
</organism>
<dbReference type="EMBL" id="VSSS01000024">
    <property type="protein sequence ID" value="TYL95634.1"/>
    <property type="molecule type" value="Genomic_DNA"/>
</dbReference>
<gene>
    <name evidence="2" type="ORF">FXB40_14805</name>
</gene>
<proteinExistence type="predicted"/>
<name>A0A5D3KGE3_9BRAD</name>
<reference evidence="2 3" key="1">
    <citation type="submission" date="2019-08" db="EMBL/GenBank/DDBJ databases">
        <title>Bradyrhizobium hipponensis sp. nov., a rhizobium isolated from a Lupinus angustifolius root nodule in Tunisia.</title>
        <authorList>
            <person name="Off K."/>
            <person name="Rejili M."/>
            <person name="Mars M."/>
            <person name="Brachmann A."/>
            <person name="Marin M."/>
        </authorList>
    </citation>
    <scope>NUCLEOTIDE SEQUENCE [LARGE SCALE GENOMIC DNA]</scope>
    <source>
        <strain evidence="2 3">CTAW71</strain>
    </source>
</reference>
<dbReference type="InterPro" id="IPR002921">
    <property type="entry name" value="Fungal_lipase-type"/>
</dbReference>
<dbReference type="CDD" id="cd00519">
    <property type="entry name" value="Lipase_3"/>
    <property type="match status" value="1"/>
</dbReference>
<evidence type="ECO:0000313" key="3">
    <source>
        <dbReference type="Proteomes" id="UP000324758"/>
    </source>
</evidence>
<dbReference type="Gene3D" id="3.40.50.1820">
    <property type="entry name" value="alpha/beta hydrolase"/>
    <property type="match status" value="1"/>
</dbReference>